<organism evidence="3 4">
    <name type="scientific">Mortierella alpina</name>
    <name type="common">Oleaginous fungus</name>
    <name type="synonym">Mortierella renispora</name>
    <dbReference type="NCBI Taxonomy" id="64518"/>
    <lineage>
        <taxon>Eukaryota</taxon>
        <taxon>Fungi</taxon>
        <taxon>Fungi incertae sedis</taxon>
        <taxon>Mucoromycota</taxon>
        <taxon>Mortierellomycotina</taxon>
        <taxon>Mortierellomycetes</taxon>
        <taxon>Mortierellales</taxon>
        <taxon>Mortierellaceae</taxon>
        <taxon>Mortierella</taxon>
    </lineage>
</organism>
<evidence type="ECO:0000313" key="3">
    <source>
        <dbReference type="EMBL" id="KAF9944981.1"/>
    </source>
</evidence>
<proteinExistence type="predicted"/>
<comment type="caution">
    <text evidence="3">The sequence shown here is derived from an EMBL/GenBank/DDBJ whole genome shotgun (WGS) entry which is preliminary data.</text>
</comment>
<reference evidence="3" key="1">
    <citation type="journal article" date="2020" name="Fungal Divers.">
        <title>Resolving the Mortierellaceae phylogeny through synthesis of multi-gene phylogenetics and phylogenomics.</title>
        <authorList>
            <person name="Vandepol N."/>
            <person name="Liber J."/>
            <person name="Desiro A."/>
            <person name="Na H."/>
            <person name="Kennedy M."/>
            <person name="Barry K."/>
            <person name="Grigoriev I.V."/>
            <person name="Miller A.N."/>
            <person name="O'Donnell K."/>
            <person name="Stajich J.E."/>
            <person name="Bonito G."/>
        </authorList>
    </citation>
    <scope>NUCLEOTIDE SEQUENCE</scope>
    <source>
        <strain evidence="3">CK1249</strain>
    </source>
</reference>
<feature type="signal peptide" evidence="2">
    <location>
        <begin position="1"/>
        <end position="30"/>
    </location>
</feature>
<protein>
    <submittedName>
        <fullName evidence="3">Uncharacterized protein</fullName>
    </submittedName>
</protein>
<dbReference type="Proteomes" id="UP000738359">
    <property type="component" value="Unassembled WGS sequence"/>
</dbReference>
<feature type="non-terminal residue" evidence="3">
    <location>
        <position position="486"/>
    </location>
</feature>
<feature type="region of interest" description="Disordered" evidence="1">
    <location>
        <begin position="454"/>
        <end position="486"/>
    </location>
</feature>
<evidence type="ECO:0000256" key="2">
    <source>
        <dbReference type="SAM" id="SignalP"/>
    </source>
</evidence>
<dbReference type="OrthoDB" id="2440121at2759"/>
<accession>A0A9P6LVD3</accession>
<feature type="chain" id="PRO_5040113548" evidence="2">
    <location>
        <begin position="31"/>
        <end position="486"/>
    </location>
</feature>
<dbReference type="EMBL" id="JAAAHY010002234">
    <property type="protein sequence ID" value="KAF9944981.1"/>
    <property type="molecule type" value="Genomic_DNA"/>
</dbReference>
<evidence type="ECO:0000313" key="4">
    <source>
        <dbReference type="Proteomes" id="UP000738359"/>
    </source>
</evidence>
<keyword evidence="4" id="KW-1185">Reference proteome</keyword>
<keyword evidence="2" id="KW-0732">Signal</keyword>
<name>A0A9P6LVD3_MORAP</name>
<evidence type="ECO:0000256" key="1">
    <source>
        <dbReference type="SAM" id="MobiDB-lite"/>
    </source>
</evidence>
<dbReference type="AlphaFoldDB" id="A0A9P6LVD3"/>
<gene>
    <name evidence="3" type="ORF">BGZ70_004162</name>
</gene>
<feature type="compositionally biased region" description="Gly residues" evidence="1">
    <location>
        <begin position="470"/>
        <end position="486"/>
    </location>
</feature>
<sequence>MGNPNARSTITRVVLMAALTLQCLTTSSVASVAYPGRMDRPGLSKRWHSEPPPVLQKPCLVVDRANDRTYMIGYDSRNTLTFNFLDSTAACDSKQEHRKGDKTEPAETWLESDGFDWKHAQWTSLPYPGGVHQGRRFDTEHCFLSSDNKFMVPSFEKNGEGGFSVWDHEKRTWSHSRIDRPCSCHEDDAEEGGKVKVKKDARRLRFEYPNLSTVVYQSYRAHGRPGHGGSEEAIDTVVIQWKDQHDRDHLTGVQLVNHQVYSCHDIKLGRNTLPEGLTLATSPNNAYHYTYHNTPKKYKSEGDHGSRCENTTLFLMGAQGSGWFKISIADRPSKQPVDIMYSHKNHGFYSLSGLDAEHMSAVYYGEQIYIFGKTPKGVGVWTIDTADSEHGYEITSQSQGGQSPGGLTCASCGNGIIVYGGCDRAEDCSTNLRPGERGELAGSAPIIIYKPSEREGESGSGAGFSSSSGSGSGSGVGFIGGGIGGS</sequence>